<feature type="signal peptide" evidence="5">
    <location>
        <begin position="1"/>
        <end position="24"/>
    </location>
</feature>
<dbReference type="GO" id="GO:0046872">
    <property type="term" value="F:metal ion binding"/>
    <property type="evidence" value="ECO:0007669"/>
    <property type="project" value="UniProtKB-KW"/>
</dbReference>
<dbReference type="AlphaFoldDB" id="A0A6M0CQF4"/>
<dbReference type="SUPFAM" id="SSF46626">
    <property type="entry name" value="Cytochrome c"/>
    <property type="match status" value="1"/>
</dbReference>
<sequence>MKKVFNISLIISALLVMVSCQDNAKPNYQYMPNMYEPVGYEAYGEYDVFPGGQEAMIPAKGSIKRGYVPYEYANSNEGYALAKAELLNPMAADTLAIEDNLKTGKELYNIYCAVCHGTKGDGQGILMKREKILGVPSYAAREITEGSIYHVMEHGINSMGSYASQLNQTERWQVTMHVQALRAELTK</sequence>
<feature type="chain" id="PRO_5027111518" evidence="5">
    <location>
        <begin position="25"/>
        <end position="187"/>
    </location>
</feature>
<dbReference type="EMBL" id="JAABOQ010000005">
    <property type="protein sequence ID" value="NER18109.1"/>
    <property type="molecule type" value="Genomic_DNA"/>
</dbReference>
<keyword evidence="3 4" id="KW-0408">Iron</keyword>
<protein>
    <submittedName>
        <fullName evidence="7">Cytochrome c</fullName>
    </submittedName>
</protein>
<feature type="domain" description="Cytochrome c" evidence="6">
    <location>
        <begin position="99"/>
        <end position="182"/>
    </location>
</feature>
<keyword evidence="2 4" id="KW-0479">Metal-binding</keyword>
<dbReference type="InterPro" id="IPR009056">
    <property type="entry name" value="Cyt_c-like_dom"/>
</dbReference>
<keyword evidence="8" id="KW-1185">Reference proteome</keyword>
<evidence type="ECO:0000313" key="7">
    <source>
        <dbReference type="EMBL" id="NER18109.1"/>
    </source>
</evidence>
<evidence type="ECO:0000256" key="4">
    <source>
        <dbReference type="PROSITE-ProRule" id="PRU00433"/>
    </source>
</evidence>
<dbReference type="GO" id="GO:0009055">
    <property type="term" value="F:electron transfer activity"/>
    <property type="evidence" value="ECO:0007669"/>
    <property type="project" value="InterPro"/>
</dbReference>
<keyword evidence="5" id="KW-0732">Signal</keyword>
<dbReference type="InterPro" id="IPR036909">
    <property type="entry name" value="Cyt_c-like_dom_sf"/>
</dbReference>
<proteinExistence type="predicted"/>
<dbReference type="Proteomes" id="UP000474296">
    <property type="component" value="Unassembled WGS sequence"/>
</dbReference>
<dbReference type="GO" id="GO:0020037">
    <property type="term" value="F:heme binding"/>
    <property type="evidence" value="ECO:0007669"/>
    <property type="project" value="InterPro"/>
</dbReference>
<evidence type="ECO:0000313" key="8">
    <source>
        <dbReference type="Proteomes" id="UP000474296"/>
    </source>
</evidence>
<accession>A0A6M0CQF4</accession>
<keyword evidence="1 4" id="KW-0349">Heme</keyword>
<name>A0A6M0CQF4_9FLAO</name>
<dbReference type="PANTHER" id="PTHR40394:SF2">
    <property type="entry name" value="QUINOL:CYTOCHROME C OXIDOREDUCTASE MEMBRANE PROTEIN"/>
    <property type="match status" value="1"/>
</dbReference>
<comment type="caution">
    <text evidence="7">The sequence shown here is derived from an EMBL/GenBank/DDBJ whole genome shotgun (WGS) entry which is preliminary data.</text>
</comment>
<organism evidence="7 8">
    <name type="scientific">Spongiivirga citrea</name>
    <dbReference type="NCBI Taxonomy" id="1481457"/>
    <lineage>
        <taxon>Bacteria</taxon>
        <taxon>Pseudomonadati</taxon>
        <taxon>Bacteroidota</taxon>
        <taxon>Flavobacteriia</taxon>
        <taxon>Flavobacteriales</taxon>
        <taxon>Flavobacteriaceae</taxon>
        <taxon>Spongiivirga</taxon>
    </lineage>
</organism>
<gene>
    <name evidence="7" type="ORF">GWK10_12865</name>
</gene>
<reference evidence="7 8" key="1">
    <citation type="submission" date="2020-01" db="EMBL/GenBank/DDBJ databases">
        <title>Spongiivirga citrea KCTC 32990T.</title>
        <authorList>
            <person name="Wang G."/>
        </authorList>
    </citation>
    <scope>NUCLEOTIDE SEQUENCE [LARGE SCALE GENOMIC DNA]</scope>
    <source>
        <strain evidence="7 8">KCTC 32990</strain>
    </source>
</reference>
<dbReference type="RefSeq" id="WP_164032789.1">
    <property type="nucleotide sequence ID" value="NZ_JAABOQ010000005.1"/>
</dbReference>
<evidence type="ECO:0000259" key="6">
    <source>
        <dbReference type="PROSITE" id="PS51007"/>
    </source>
</evidence>
<dbReference type="PROSITE" id="PS51007">
    <property type="entry name" value="CYTC"/>
    <property type="match status" value="1"/>
</dbReference>
<evidence type="ECO:0000256" key="5">
    <source>
        <dbReference type="SAM" id="SignalP"/>
    </source>
</evidence>
<evidence type="ECO:0000256" key="1">
    <source>
        <dbReference type="ARBA" id="ARBA00022617"/>
    </source>
</evidence>
<evidence type="ECO:0000256" key="2">
    <source>
        <dbReference type="ARBA" id="ARBA00022723"/>
    </source>
</evidence>
<dbReference type="PROSITE" id="PS51257">
    <property type="entry name" value="PROKAR_LIPOPROTEIN"/>
    <property type="match status" value="1"/>
</dbReference>
<dbReference type="Pfam" id="PF13442">
    <property type="entry name" value="Cytochrome_CBB3"/>
    <property type="match status" value="1"/>
</dbReference>
<dbReference type="Gene3D" id="1.10.760.10">
    <property type="entry name" value="Cytochrome c-like domain"/>
    <property type="match status" value="1"/>
</dbReference>
<evidence type="ECO:0000256" key="3">
    <source>
        <dbReference type="ARBA" id="ARBA00023004"/>
    </source>
</evidence>
<dbReference type="PANTHER" id="PTHR40394">
    <property type="entry name" value="LIPOPROTEIN-RELATED"/>
    <property type="match status" value="1"/>
</dbReference>